<dbReference type="STRING" id="1314776.A0A165WWU3"/>
<protein>
    <submittedName>
        <fullName evidence="2">Uncharacterized protein</fullName>
    </submittedName>
</protein>
<evidence type="ECO:0000256" key="1">
    <source>
        <dbReference type="SAM" id="Phobius"/>
    </source>
</evidence>
<keyword evidence="1" id="KW-0812">Transmembrane</keyword>
<dbReference type="EMBL" id="KV428521">
    <property type="protein sequence ID" value="KZT31599.1"/>
    <property type="molecule type" value="Genomic_DNA"/>
</dbReference>
<reference evidence="2 3" key="1">
    <citation type="journal article" date="2016" name="Mol. Biol. Evol.">
        <title>Comparative Genomics of Early-Diverging Mushroom-Forming Fungi Provides Insights into the Origins of Lignocellulose Decay Capabilities.</title>
        <authorList>
            <person name="Nagy L.G."/>
            <person name="Riley R."/>
            <person name="Tritt A."/>
            <person name="Adam C."/>
            <person name="Daum C."/>
            <person name="Floudas D."/>
            <person name="Sun H."/>
            <person name="Yadav J.S."/>
            <person name="Pangilinan J."/>
            <person name="Larsson K.H."/>
            <person name="Matsuura K."/>
            <person name="Barry K."/>
            <person name="Labutti K."/>
            <person name="Kuo R."/>
            <person name="Ohm R.A."/>
            <person name="Bhattacharya S.S."/>
            <person name="Shirouzu T."/>
            <person name="Yoshinaga Y."/>
            <person name="Martin F.M."/>
            <person name="Grigoriev I.V."/>
            <person name="Hibbett D.S."/>
        </authorList>
    </citation>
    <scope>NUCLEOTIDE SEQUENCE [LARGE SCALE GENOMIC DNA]</scope>
    <source>
        <strain evidence="2 3">HHB10207 ss-3</strain>
    </source>
</reference>
<proteinExistence type="predicted"/>
<organism evidence="2 3">
    <name type="scientific">Sistotremastrum suecicum HHB10207 ss-3</name>
    <dbReference type="NCBI Taxonomy" id="1314776"/>
    <lineage>
        <taxon>Eukaryota</taxon>
        <taxon>Fungi</taxon>
        <taxon>Dikarya</taxon>
        <taxon>Basidiomycota</taxon>
        <taxon>Agaricomycotina</taxon>
        <taxon>Agaricomycetes</taxon>
        <taxon>Sistotremastrales</taxon>
        <taxon>Sistotremastraceae</taxon>
        <taxon>Sistotremastrum</taxon>
    </lineage>
</organism>
<feature type="transmembrane region" description="Helical" evidence="1">
    <location>
        <begin position="276"/>
        <end position="294"/>
    </location>
</feature>
<gene>
    <name evidence="2" type="ORF">SISSUDRAFT_1038334</name>
</gene>
<dbReference type="AlphaFoldDB" id="A0A165WWU3"/>
<sequence length="447" mass="51051">MVGVTDPSTYHELQEYHRTCLDEYEFPKDAEYEGYEEDFRTTWELFVNMGGYQWIDHTHEMGSDYREPLSEFLDEVKENDGKTVPDLELRKRYWNFLQKYPCHHDLPENAERHVEDVLSWCLADQVLFGTITPSFSEEKAQRLLEILKSLPELPERTFPDENWASARAIRVWYISAIAGTIASDRIATGYGTAEARAFRDAAKLTNVTEFTYEDLESSGDWMFFVVSYAIFFGIPISRLKQIMDVGQRQLQTGGITEARWRNFLESRVKDWSDSNLLATVMIAATVAFIAVPGIDDISRTLVLLSALMSIASVLMGQYLVRIHEPHATSTAQTGVYYFQNVGSHERLAILLSLPMILISWSFVTFITAFVVFASRGEDGSSFSLPRHTTYAVAISTGILAVLLLDIVRVFRGVWKVTNEAPRPSVLSRLSEKFFEKTSLLPFHRHDD</sequence>
<feature type="transmembrane region" description="Helical" evidence="1">
    <location>
        <begin position="347"/>
        <end position="370"/>
    </location>
</feature>
<keyword evidence="1" id="KW-0472">Membrane</keyword>
<accession>A0A165WWU3</accession>
<dbReference type="Proteomes" id="UP000076798">
    <property type="component" value="Unassembled WGS sequence"/>
</dbReference>
<feature type="transmembrane region" description="Helical" evidence="1">
    <location>
        <begin position="390"/>
        <end position="410"/>
    </location>
</feature>
<keyword evidence="1" id="KW-1133">Transmembrane helix</keyword>
<feature type="transmembrane region" description="Helical" evidence="1">
    <location>
        <begin position="221"/>
        <end position="239"/>
    </location>
</feature>
<keyword evidence="3" id="KW-1185">Reference proteome</keyword>
<feature type="transmembrane region" description="Helical" evidence="1">
    <location>
        <begin position="300"/>
        <end position="320"/>
    </location>
</feature>
<evidence type="ECO:0000313" key="2">
    <source>
        <dbReference type="EMBL" id="KZT31599.1"/>
    </source>
</evidence>
<name>A0A165WWU3_9AGAM</name>
<dbReference type="OrthoDB" id="3166422at2759"/>
<evidence type="ECO:0000313" key="3">
    <source>
        <dbReference type="Proteomes" id="UP000076798"/>
    </source>
</evidence>